<dbReference type="GO" id="GO:0005737">
    <property type="term" value="C:cytoplasm"/>
    <property type="evidence" value="ECO:0007669"/>
    <property type="project" value="UniProtKB-SubCell"/>
</dbReference>
<feature type="domain" description="BHLH" evidence="14">
    <location>
        <begin position="589"/>
        <end position="642"/>
    </location>
</feature>
<dbReference type="GO" id="GO:0046983">
    <property type="term" value="F:protein dimerization activity"/>
    <property type="evidence" value="ECO:0007669"/>
    <property type="project" value="InterPro"/>
</dbReference>
<proteinExistence type="inferred from homology"/>
<dbReference type="InterPro" id="IPR024098">
    <property type="entry name" value="bHLHzip_TFEB"/>
</dbReference>
<dbReference type="PANTHER" id="PTHR45776:SF5">
    <property type="entry name" value="TRANSCRIPTION FACTOR EB"/>
    <property type="match status" value="1"/>
</dbReference>
<dbReference type="Pfam" id="PF00026">
    <property type="entry name" value="Asp"/>
    <property type="match status" value="2"/>
</dbReference>
<dbReference type="FunFam" id="4.10.280.10:FF:000003">
    <property type="entry name" value="microphthalmia-associated transcription factor isoform X1"/>
    <property type="match status" value="1"/>
</dbReference>
<keyword evidence="9" id="KW-0539">Nucleus</keyword>
<keyword evidence="7" id="KW-0010">Activator</keyword>
<evidence type="ECO:0000256" key="6">
    <source>
        <dbReference type="ARBA" id="ARBA00023157"/>
    </source>
</evidence>
<dbReference type="InterPro" id="IPR021802">
    <property type="entry name" value="MiT/TFE_C"/>
</dbReference>
<evidence type="ECO:0000256" key="1">
    <source>
        <dbReference type="ARBA" id="ARBA00004123"/>
    </source>
</evidence>
<dbReference type="CDD" id="cd05477">
    <property type="entry name" value="gastricsin"/>
    <property type="match status" value="1"/>
</dbReference>
<keyword evidence="12" id="KW-0378">Hydrolase</keyword>
<dbReference type="SUPFAM" id="SSF50630">
    <property type="entry name" value="Acid proteases"/>
    <property type="match status" value="2"/>
</dbReference>
<dbReference type="Gene3D" id="2.40.70.10">
    <property type="entry name" value="Acid Proteases"/>
    <property type="match status" value="3"/>
</dbReference>
<evidence type="ECO:0000256" key="10">
    <source>
        <dbReference type="PIRSR" id="PIRSR601461-1"/>
    </source>
</evidence>
<evidence type="ECO:0000259" key="15">
    <source>
        <dbReference type="PROSITE" id="PS51767"/>
    </source>
</evidence>
<dbReference type="Pfam" id="PF00010">
    <property type="entry name" value="HLH"/>
    <property type="match status" value="1"/>
</dbReference>
<dbReference type="FunFam" id="2.40.70.10:FF:000004">
    <property type="entry name" value="Pepsin A"/>
    <property type="match status" value="1"/>
</dbReference>
<dbReference type="SMART" id="SM00353">
    <property type="entry name" value="HLH"/>
    <property type="match status" value="1"/>
</dbReference>
<keyword evidence="8" id="KW-0804">Transcription</keyword>
<dbReference type="InterPro" id="IPR001969">
    <property type="entry name" value="Aspartic_peptidase_AS"/>
</dbReference>
<evidence type="ECO:0000313" key="17">
    <source>
        <dbReference type="Proteomes" id="UP000322234"/>
    </source>
</evidence>
<accession>A0A6B0R9A7</accession>
<dbReference type="GO" id="GO:0004190">
    <property type="term" value="F:aspartic-type endopeptidase activity"/>
    <property type="evidence" value="ECO:0007669"/>
    <property type="project" value="UniProtKB-KW"/>
</dbReference>
<dbReference type="PROSITE" id="PS50888">
    <property type="entry name" value="BHLH"/>
    <property type="match status" value="1"/>
</dbReference>
<feature type="active site" evidence="10">
    <location>
        <position position="330"/>
    </location>
</feature>
<dbReference type="PROSITE" id="PS00141">
    <property type="entry name" value="ASP_PROTEASE"/>
    <property type="match status" value="2"/>
</dbReference>
<feature type="domain" description="Peptidase A1" evidence="15">
    <location>
        <begin position="126"/>
        <end position="440"/>
    </location>
</feature>
<dbReference type="Pfam" id="PF07966">
    <property type="entry name" value="A1_Propeptide"/>
    <property type="match status" value="1"/>
</dbReference>
<dbReference type="FunFam" id="2.40.70.10:FF:000006">
    <property type="entry name" value="Cathepsin E"/>
    <property type="match status" value="1"/>
</dbReference>
<comment type="caution">
    <text evidence="16">The sequence shown here is derived from an EMBL/GenBank/DDBJ whole genome shotgun (WGS) entry which is preliminary data.</text>
</comment>
<dbReference type="InterPro" id="IPR001461">
    <property type="entry name" value="Aspartic_peptidase_A1"/>
</dbReference>
<feature type="region of interest" description="Disordered" evidence="13">
    <location>
        <begin position="474"/>
        <end position="506"/>
    </location>
</feature>
<evidence type="ECO:0000256" key="12">
    <source>
        <dbReference type="RuleBase" id="RU000454"/>
    </source>
</evidence>
<dbReference type="GO" id="GO:0005634">
    <property type="term" value="C:nucleus"/>
    <property type="evidence" value="ECO:0007669"/>
    <property type="project" value="UniProtKB-SubCell"/>
</dbReference>
<dbReference type="InterPro" id="IPR033121">
    <property type="entry name" value="PEPTIDASE_A1"/>
</dbReference>
<evidence type="ECO:0000256" key="13">
    <source>
        <dbReference type="SAM" id="MobiDB-lite"/>
    </source>
</evidence>
<comment type="subcellular location">
    <subcellularLocation>
        <location evidence="1">Nucleus</location>
    </subcellularLocation>
</comment>
<dbReference type="GO" id="GO:0000978">
    <property type="term" value="F:RNA polymerase II cis-regulatory region sequence-specific DNA binding"/>
    <property type="evidence" value="ECO:0007669"/>
    <property type="project" value="InterPro"/>
</dbReference>
<dbReference type="Gene3D" id="4.10.280.10">
    <property type="entry name" value="Helix-loop-helix DNA-binding domain"/>
    <property type="match status" value="1"/>
</dbReference>
<dbReference type="PANTHER" id="PTHR45776">
    <property type="entry name" value="MIP04163P"/>
    <property type="match status" value="1"/>
</dbReference>
<evidence type="ECO:0000256" key="8">
    <source>
        <dbReference type="ARBA" id="ARBA00023163"/>
    </source>
</evidence>
<dbReference type="Gene3D" id="6.10.140.60">
    <property type="match status" value="1"/>
</dbReference>
<dbReference type="InterPro" id="IPR011598">
    <property type="entry name" value="bHLH_dom"/>
</dbReference>
<feature type="region of interest" description="Disordered" evidence="13">
    <location>
        <begin position="803"/>
        <end position="833"/>
    </location>
</feature>
<dbReference type="Pfam" id="PF11851">
    <property type="entry name" value="DUF3371"/>
    <property type="match status" value="1"/>
</dbReference>
<feature type="region of interest" description="Disordered" evidence="13">
    <location>
        <begin position="717"/>
        <end position="785"/>
    </location>
</feature>
<sequence>MSHGRLALALSCGDTFSYKGTKIQGLAITNQEFGLNQMELGTTFESTHFDGIMGLASSSISAVGLAGFFHGHGIPLKKFKSIREIMKEKGLLEDFLRTYKHDPAQKYRFGDFIVATEPMDYMDAAYFGEISIGTPPQNFLVLFDTGSSNLWVPSVYCQSQACTSHTRFNHSLSSTYSTNEQTFSLQYGSGSLTGILGYDTLTVQGIKVPNQEFGLSKTEPGTNFLYAKFDGIMGMAYPSLSVDGATTVLQGMLQEGALTSPVFSFYLSSQQGSQDGGAVIFGGVDSCLYTGQIYWAPVTQELYWQIGFEEFLIGDQATGWCSTGCQAIVDTGTSLLTVPQQFLSALLQATGAQEDQYGQFPVDCNNIQNLPTLTFVINGVQFPLPPASYILNNDDSYCILGVEVTYVPSQNGQPLWILGDVFLRSYYSVYDLGNNRVQSYLENPTSYHLQQSRDQKVREYLSETYGNKFAAHISPAQGSPKPLPAASPGVRPAHVLSSSAGNSAPNSPMAMLHIGSNPEREVSEELARARHQQSWGPLPLSSSHLNVYSGDPQVTASLVGVTSSSCPADLTQKRELTDAESRALAKERQKKDNHNLIERRRRFNINDRIKELGMLIPKANDLDVRWNKGTILKASVDYIRRMQKDLQKSRELENHSRRLEMTNKQLWLRIQELEMQARVHGLPTTSPSGMNMAELAQQVVKQELPSEEGPGEALLLGAEVPDPEPLPALPPQAPLPPPAQPPQPPSPFHHLDFSHNLSFGGGGNEGPPGYPEPLGPEHASPFPDLSKKDLDLMLLDDSLLPLASDPLFSTMSPEASKASSRRSSFSMEEGDVL</sequence>
<gene>
    <name evidence="16" type="ORF">E5288_WYG011273</name>
</gene>
<name>A0A6B0R9A7_9CETA</name>
<dbReference type="GO" id="GO:0006508">
    <property type="term" value="P:proteolysis"/>
    <property type="evidence" value="ECO:0007669"/>
    <property type="project" value="UniProtKB-KW"/>
</dbReference>
<dbReference type="GO" id="GO:0000981">
    <property type="term" value="F:DNA-binding transcription factor activity, RNA polymerase II-specific"/>
    <property type="evidence" value="ECO:0007669"/>
    <property type="project" value="TreeGrafter"/>
</dbReference>
<dbReference type="GO" id="GO:0045893">
    <property type="term" value="P:positive regulation of DNA-templated transcription"/>
    <property type="evidence" value="ECO:0007669"/>
    <property type="project" value="InterPro"/>
</dbReference>
<dbReference type="Proteomes" id="UP000322234">
    <property type="component" value="Unassembled WGS sequence"/>
</dbReference>
<evidence type="ECO:0008006" key="18">
    <source>
        <dbReference type="Google" id="ProtNLM"/>
    </source>
</evidence>
<keyword evidence="5" id="KW-0238">DNA-binding</keyword>
<evidence type="ECO:0000259" key="14">
    <source>
        <dbReference type="PROSITE" id="PS50888"/>
    </source>
</evidence>
<dbReference type="GO" id="GO:0006959">
    <property type="term" value="P:humoral immune response"/>
    <property type="evidence" value="ECO:0007669"/>
    <property type="project" value="InterPro"/>
</dbReference>
<evidence type="ECO:0000256" key="2">
    <source>
        <dbReference type="ARBA" id="ARBA00007447"/>
    </source>
</evidence>
<evidence type="ECO:0000313" key="16">
    <source>
        <dbReference type="EMBL" id="MXQ85437.1"/>
    </source>
</evidence>
<organism evidence="16 17">
    <name type="scientific">Bos mutus</name>
    <name type="common">wild yak</name>
    <dbReference type="NCBI Taxonomy" id="72004"/>
    <lineage>
        <taxon>Eukaryota</taxon>
        <taxon>Metazoa</taxon>
        <taxon>Chordata</taxon>
        <taxon>Craniata</taxon>
        <taxon>Vertebrata</taxon>
        <taxon>Euteleostomi</taxon>
        <taxon>Mammalia</taxon>
        <taxon>Eutheria</taxon>
        <taxon>Laurasiatheria</taxon>
        <taxon>Artiodactyla</taxon>
        <taxon>Ruminantia</taxon>
        <taxon>Pecora</taxon>
        <taxon>Bovidae</taxon>
        <taxon>Bovinae</taxon>
        <taxon>Bos</taxon>
    </lineage>
</organism>
<keyword evidence="12" id="KW-0645">Protease</keyword>
<evidence type="ECO:0000256" key="11">
    <source>
        <dbReference type="PIRSR" id="PIRSR601461-2"/>
    </source>
</evidence>
<feature type="compositionally biased region" description="Low complexity" evidence="13">
    <location>
        <begin position="803"/>
        <end position="826"/>
    </location>
</feature>
<keyword evidence="17" id="KW-1185">Reference proteome</keyword>
<dbReference type="InterPro" id="IPR021109">
    <property type="entry name" value="Peptidase_aspartic_dom_sf"/>
</dbReference>
<evidence type="ECO:0000256" key="4">
    <source>
        <dbReference type="ARBA" id="ARBA00023015"/>
    </source>
</evidence>
<dbReference type="InterPro" id="IPR012848">
    <property type="entry name" value="Aspartic_peptidase_N"/>
</dbReference>
<comment type="similarity">
    <text evidence="3">Belongs to the MiT/TFE family.</text>
</comment>
<evidence type="ECO:0000256" key="7">
    <source>
        <dbReference type="ARBA" id="ARBA00023159"/>
    </source>
</evidence>
<evidence type="ECO:0000256" key="5">
    <source>
        <dbReference type="ARBA" id="ARBA00023125"/>
    </source>
</evidence>
<comment type="similarity">
    <text evidence="2 12">Belongs to the peptidase A1 family.</text>
</comment>
<keyword evidence="6 11" id="KW-1015">Disulfide bond</keyword>
<reference evidence="16" key="1">
    <citation type="submission" date="2019-10" db="EMBL/GenBank/DDBJ databases">
        <title>The sequence and de novo assembly of the wild yak genome.</title>
        <authorList>
            <person name="Liu Y."/>
        </authorList>
    </citation>
    <scope>NUCLEOTIDE SEQUENCE [LARGE SCALE GENOMIC DNA]</scope>
    <source>
        <strain evidence="16">WY2019</strain>
    </source>
</reference>
<dbReference type="PRINTS" id="PR00792">
    <property type="entry name" value="PEPSIN"/>
</dbReference>
<feature type="compositionally biased region" description="Pro residues" evidence="13">
    <location>
        <begin position="723"/>
        <end position="747"/>
    </location>
</feature>
<evidence type="ECO:0000256" key="3">
    <source>
        <dbReference type="ARBA" id="ARBA00008289"/>
    </source>
</evidence>
<protein>
    <recommendedName>
        <fullName evidence="18">Gastricsin</fullName>
    </recommendedName>
</protein>
<keyword evidence="4" id="KW-0805">Transcription regulation</keyword>
<feature type="active site" evidence="10">
    <location>
        <position position="144"/>
    </location>
</feature>
<dbReference type="EMBL" id="VBQZ03000026">
    <property type="protein sequence ID" value="MXQ85437.1"/>
    <property type="molecule type" value="Genomic_DNA"/>
</dbReference>
<feature type="disulfide bond" evidence="11">
    <location>
        <begin position="157"/>
        <end position="162"/>
    </location>
</feature>
<feature type="compositionally biased region" description="Low complexity" evidence="13">
    <location>
        <begin position="497"/>
        <end position="506"/>
    </location>
</feature>
<evidence type="ECO:0000256" key="9">
    <source>
        <dbReference type="ARBA" id="ARBA00023242"/>
    </source>
</evidence>
<dbReference type="InterPro" id="IPR036638">
    <property type="entry name" value="HLH_DNA-bd_sf"/>
</dbReference>
<keyword evidence="12" id="KW-0064">Aspartyl protease</keyword>
<dbReference type="SUPFAM" id="SSF47459">
    <property type="entry name" value="HLH, helix-loop-helix DNA-binding domain"/>
    <property type="match status" value="1"/>
</dbReference>
<dbReference type="CDD" id="cd18927">
    <property type="entry name" value="bHLHzip_TFEB"/>
    <property type="match status" value="1"/>
</dbReference>
<dbReference type="PROSITE" id="PS51767">
    <property type="entry name" value="PEPTIDASE_A1"/>
    <property type="match status" value="1"/>
</dbReference>
<dbReference type="AlphaFoldDB" id="A0A6B0R9A7"/>